<evidence type="ECO:0000313" key="9">
    <source>
        <dbReference type="Proteomes" id="UP000606922"/>
    </source>
</evidence>
<reference evidence="8" key="1">
    <citation type="journal article" date="2014" name="Int. J. Syst. Evol. Microbiol.">
        <title>Complete genome sequence of Corynebacterium casei LMG S-19264T (=DSM 44701T), isolated from a smear-ripened cheese.</title>
        <authorList>
            <consortium name="US DOE Joint Genome Institute (JGI-PGF)"/>
            <person name="Walter F."/>
            <person name="Albersmeier A."/>
            <person name="Kalinowski J."/>
            <person name="Ruckert C."/>
        </authorList>
    </citation>
    <scope>NUCLEOTIDE SEQUENCE</scope>
    <source>
        <strain evidence="8">CGMCC 1.12813</strain>
    </source>
</reference>
<dbReference type="AlphaFoldDB" id="A0A916SKY1"/>
<dbReference type="NCBIfam" id="TIGR02937">
    <property type="entry name" value="sigma70-ECF"/>
    <property type="match status" value="1"/>
</dbReference>
<dbReference type="InterPro" id="IPR007627">
    <property type="entry name" value="RNA_pol_sigma70_r2"/>
</dbReference>
<dbReference type="InterPro" id="IPR013324">
    <property type="entry name" value="RNA_pol_sigma_r3/r4-like"/>
</dbReference>
<evidence type="ECO:0000256" key="5">
    <source>
        <dbReference type="ARBA" id="ARBA00023163"/>
    </source>
</evidence>
<keyword evidence="3" id="KW-0731">Sigma factor</keyword>
<dbReference type="Pfam" id="PF04542">
    <property type="entry name" value="Sigma70_r2"/>
    <property type="match status" value="1"/>
</dbReference>
<dbReference type="InterPro" id="IPR013325">
    <property type="entry name" value="RNA_pol_sigma_r2"/>
</dbReference>
<comment type="caution">
    <text evidence="8">The sequence shown here is derived from an EMBL/GenBank/DDBJ whole genome shotgun (WGS) entry which is preliminary data.</text>
</comment>
<dbReference type="Proteomes" id="UP000606922">
    <property type="component" value="Unassembled WGS sequence"/>
</dbReference>
<evidence type="ECO:0000259" key="7">
    <source>
        <dbReference type="Pfam" id="PF08281"/>
    </source>
</evidence>
<dbReference type="GO" id="GO:0006352">
    <property type="term" value="P:DNA-templated transcription initiation"/>
    <property type="evidence" value="ECO:0007669"/>
    <property type="project" value="InterPro"/>
</dbReference>
<evidence type="ECO:0000256" key="2">
    <source>
        <dbReference type="ARBA" id="ARBA00023015"/>
    </source>
</evidence>
<dbReference type="RefSeq" id="WP_188510548.1">
    <property type="nucleotide sequence ID" value="NZ_BMGB01000001.1"/>
</dbReference>
<evidence type="ECO:0000256" key="3">
    <source>
        <dbReference type="ARBA" id="ARBA00023082"/>
    </source>
</evidence>
<feature type="domain" description="RNA polymerase sigma-70 region 2" evidence="6">
    <location>
        <begin position="12"/>
        <end position="76"/>
    </location>
</feature>
<proteinExistence type="inferred from homology"/>
<keyword evidence="2" id="KW-0805">Transcription regulation</keyword>
<dbReference type="Pfam" id="PF08281">
    <property type="entry name" value="Sigma70_r4_2"/>
    <property type="match status" value="1"/>
</dbReference>
<evidence type="ECO:0000256" key="4">
    <source>
        <dbReference type="ARBA" id="ARBA00023125"/>
    </source>
</evidence>
<protein>
    <submittedName>
        <fullName evidence="8">RNA polymerase sigma factor SigL</fullName>
    </submittedName>
</protein>
<dbReference type="InterPro" id="IPR013249">
    <property type="entry name" value="RNA_pol_sigma70_r4_t2"/>
</dbReference>
<dbReference type="PANTHER" id="PTHR43133:SF8">
    <property type="entry name" value="RNA POLYMERASE SIGMA FACTOR HI_1459-RELATED"/>
    <property type="match status" value="1"/>
</dbReference>
<reference evidence="8" key="2">
    <citation type="submission" date="2020-09" db="EMBL/GenBank/DDBJ databases">
        <authorList>
            <person name="Sun Q."/>
            <person name="Zhou Y."/>
        </authorList>
    </citation>
    <scope>NUCLEOTIDE SEQUENCE</scope>
    <source>
        <strain evidence="8">CGMCC 1.12813</strain>
    </source>
</reference>
<evidence type="ECO:0000313" key="8">
    <source>
        <dbReference type="EMBL" id="GGB06015.1"/>
    </source>
</evidence>
<accession>A0A916SKY1</accession>
<dbReference type="SUPFAM" id="SSF88659">
    <property type="entry name" value="Sigma3 and sigma4 domains of RNA polymerase sigma factors"/>
    <property type="match status" value="1"/>
</dbReference>
<keyword evidence="4" id="KW-0238">DNA-binding</keyword>
<dbReference type="GO" id="GO:0016987">
    <property type="term" value="F:sigma factor activity"/>
    <property type="evidence" value="ECO:0007669"/>
    <property type="project" value="UniProtKB-KW"/>
</dbReference>
<sequence length="168" mass="18998">MDIRSEHAFTALYRLHYDDLLRFVRRRADEAAVDDIVAETFLAAWRRRGELPQEVRPWLFTTARHLMMNANRGANRQEALAVKLGTTTETAVELTQDDRIDLRTAWRALSDPDQEILALGIWEDLPQAEAAAVLGCTRAAYAMRLTRAKRHLAELLGVSSDSLLSAHS</sequence>
<dbReference type="Gene3D" id="1.10.1740.10">
    <property type="match status" value="1"/>
</dbReference>
<dbReference type="InterPro" id="IPR039425">
    <property type="entry name" value="RNA_pol_sigma-70-like"/>
</dbReference>
<dbReference type="InterPro" id="IPR036388">
    <property type="entry name" value="WH-like_DNA-bd_sf"/>
</dbReference>
<feature type="domain" description="RNA polymerase sigma factor 70 region 4 type 2" evidence="7">
    <location>
        <begin position="101"/>
        <end position="152"/>
    </location>
</feature>
<dbReference type="Gene3D" id="1.10.10.10">
    <property type="entry name" value="Winged helix-like DNA-binding domain superfamily/Winged helix DNA-binding domain"/>
    <property type="match status" value="1"/>
</dbReference>
<dbReference type="EMBL" id="BMGB01000001">
    <property type="protein sequence ID" value="GGB06015.1"/>
    <property type="molecule type" value="Genomic_DNA"/>
</dbReference>
<dbReference type="PANTHER" id="PTHR43133">
    <property type="entry name" value="RNA POLYMERASE ECF-TYPE SIGMA FACTO"/>
    <property type="match status" value="1"/>
</dbReference>
<evidence type="ECO:0000259" key="6">
    <source>
        <dbReference type="Pfam" id="PF04542"/>
    </source>
</evidence>
<organism evidence="8 9">
    <name type="scientific">Conyzicola nivalis</name>
    <dbReference type="NCBI Taxonomy" id="1477021"/>
    <lineage>
        <taxon>Bacteria</taxon>
        <taxon>Bacillati</taxon>
        <taxon>Actinomycetota</taxon>
        <taxon>Actinomycetes</taxon>
        <taxon>Micrococcales</taxon>
        <taxon>Microbacteriaceae</taxon>
        <taxon>Conyzicola</taxon>
    </lineage>
</organism>
<keyword evidence="5" id="KW-0804">Transcription</keyword>
<comment type="similarity">
    <text evidence="1">Belongs to the sigma-70 factor family. ECF subfamily.</text>
</comment>
<keyword evidence="9" id="KW-1185">Reference proteome</keyword>
<dbReference type="GO" id="GO:0003677">
    <property type="term" value="F:DNA binding"/>
    <property type="evidence" value="ECO:0007669"/>
    <property type="project" value="UniProtKB-KW"/>
</dbReference>
<dbReference type="SUPFAM" id="SSF88946">
    <property type="entry name" value="Sigma2 domain of RNA polymerase sigma factors"/>
    <property type="match status" value="1"/>
</dbReference>
<dbReference type="InterPro" id="IPR014284">
    <property type="entry name" value="RNA_pol_sigma-70_dom"/>
</dbReference>
<evidence type="ECO:0000256" key="1">
    <source>
        <dbReference type="ARBA" id="ARBA00010641"/>
    </source>
</evidence>
<gene>
    <name evidence="8" type="ORF">GCM10010979_20900</name>
</gene>
<name>A0A916SKY1_9MICO</name>